<keyword evidence="1" id="KW-1133">Transmembrane helix</keyword>
<comment type="caution">
    <text evidence="2">The sequence shown here is derived from an EMBL/GenBank/DDBJ whole genome shotgun (WGS) entry which is preliminary data.</text>
</comment>
<accession>A0ABS2P304</accession>
<protein>
    <submittedName>
        <fullName evidence="2">Uncharacterized protein</fullName>
    </submittedName>
</protein>
<keyword evidence="1" id="KW-0812">Transmembrane</keyword>
<dbReference type="Pfam" id="PF20136">
    <property type="entry name" value="DUF6526"/>
    <property type="match status" value="1"/>
</dbReference>
<dbReference type="RefSeq" id="WP_204417519.1">
    <property type="nucleotide sequence ID" value="NZ_JAFBED010000006.1"/>
</dbReference>
<feature type="transmembrane region" description="Helical" evidence="1">
    <location>
        <begin position="45"/>
        <end position="68"/>
    </location>
</feature>
<evidence type="ECO:0000313" key="2">
    <source>
        <dbReference type="EMBL" id="MBM7621017.1"/>
    </source>
</evidence>
<organism evidence="2 3">
    <name type="scientific">Sutcliffiella tianshenii</name>
    <dbReference type="NCBI Taxonomy" id="1463404"/>
    <lineage>
        <taxon>Bacteria</taxon>
        <taxon>Bacillati</taxon>
        <taxon>Bacillota</taxon>
        <taxon>Bacilli</taxon>
        <taxon>Bacillales</taxon>
        <taxon>Bacillaceae</taxon>
        <taxon>Sutcliffiella</taxon>
    </lineage>
</organism>
<dbReference type="Proteomes" id="UP000737402">
    <property type="component" value="Unassembled WGS sequence"/>
</dbReference>
<sequence length="144" mass="16360">MKTQNFENHVRMHPLYHYVLLSLVLASLITAIVNLVLSLQSGENIWSALAILLMAAAFVVTFILLRIYPLRVQDRAIRAEENLRHFILTGKPFDSRLTLGQIVALRFASDAELPGLSKVSADEGLTPKDIKKRIMEWRADHNRI</sequence>
<dbReference type="InterPro" id="IPR045385">
    <property type="entry name" value="DUF6526"/>
</dbReference>
<evidence type="ECO:0000256" key="1">
    <source>
        <dbReference type="SAM" id="Phobius"/>
    </source>
</evidence>
<gene>
    <name evidence="2" type="ORF">JOC95_002890</name>
</gene>
<keyword evidence="3" id="KW-1185">Reference proteome</keyword>
<proteinExistence type="predicted"/>
<feature type="transmembrane region" description="Helical" evidence="1">
    <location>
        <begin position="15"/>
        <end position="39"/>
    </location>
</feature>
<keyword evidence="1" id="KW-0472">Membrane</keyword>
<reference evidence="2 3" key="1">
    <citation type="submission" date="2021-01" db="EMBL/GenBank/DDBJ databases">
        <title>Genomic Encyclopedia of Type Strains, Phase IV (KMG-IV): sequencing the most valuable type-strain genomes for metagenomic binning, comparative biology and taxonomic classification.</title>
        <authorList>
            <person name="Goeker M."/>
        </authorList>
    </citation>
    <scope>NUCLEOTIDE SEQUENCE [LARGE SCALE GENOMIC DNA]</scope>
    <source>
        <strain evidence="2 3">DSM 25879</strain>
    </source>
</reference>
<evidence type="ECO:0000313" key="3">
    <source>
        <dbReference type="Proteomes" id="UP000737402"/>
    </source>
</evidence>
<name>A0ABS2P304_9BACI</name>
<dbReference type="EMBL" id="JAFBED010000006">
    <property type="protein sequence ID" value="MBM7621017.1"/>
    <property type="molecule type" value="Genomic_DNA"/>
</dbReference>